<accession>X0V4C8</accession>
<dbReference type="GO" id="GO:0047334">
    <property type="term" value="F:diphosphate-fructose-6-phosphate 1-phosphotransferase activity"/>
    <property type="evidence" value="ECO:0007669"/>
    <property type="project" value="UniProtKB-EC"/>
</dbReference>
<keyword evidence="6" id="KW-0418">Kinase</keyword>
<dbReference type="InterPro" id="IPR035966">
    <property type="entry name" value="PKF_sf"/>
</dbReference>
<dbReference type="Pfam" id="PF00365">
    <property type="entry name" value="PFK"/>
    <property type="match status" value="1"/>
</dbReference>
<sequence length="250" mass="26656">MGDQERIGILVGGGPAPGINSAIAAAAIKALDERFEVVGMFDGFEHLISGRTDMTRQLKIGDVSRIHFQGGSILRTSRANPTATPESLRRTVDTLAELGITRLVTIGGDDTAFGAREVARAAGGRLRVAHIPKTIDNDLPLPGDRETFGYDTARFVGSKLTLNLMEDSRTTNRWFFVIVMGRKAGHLALGIGKSAGATLTIIPEEFPDETITLDQVVSILEGAILKRRALGRTDGLAVIAEGIGEKIDPA</sequence>
<evidence type="ECO:0000259" key="10">
    <source>
        <dbReference type="Pfam" id="PF00365"/>
    </source>
</evidence>
<evidence type="ECO:0000256" key="8">
    <source>
        <dbReference type="ARBA" id="ARBA00023152"/>
    </source>
</evidence>
<comment type="catalytic activity">
    <reaction evidence="9">
        <text>beta-D-fructose 6-phosphate + diphosphate = beta-D-fructose 1,6-bisphosphate + phosphate + H(+)</text>
        <dbReference type="Rhea" id="RHEA:13613"/>
        <dbReference type="ChEBI" id="CHEBI:15378"/>
        <dbReference type="ChEBI" id="CHEBI:32966"/>
        <dbReference type="ChEBI" id="CHEBI:33019"/>
        <dbReference type="ChEBI" id="CHEBI:43474"/>
        <dbReference type="ChEBI" id="CHEBI:57634"/>
        <dbReference type="EC" id="2.7.1.90"/>
    </reaction>
</comment>
<dbReference type="GO" id="GO:0005829">
    <property type="term" value="C:cytosol"/>
    <property type="evidence" value="ECO:0007669"/>
    <property type="project" value="TreeGrafter"/>
</dbReference>
<dbReference type="UniPathway" id="UPA00109">
    <property type="reaction ID" value="UER00182"/>
</dbReference>
<feature type="domain" description="Phosphofructokinase" evidence="10">
    <location>
        <begin position="6"/>
        <end position="244"/>
    </location>
</feature>
<dbReference type="PANTHER" id="PTHR43650:SF1">
    <property type="entry name" value="PYROPHOSPHATE--FRUCTOSE 6-PHOSPHATE 1-PHOSPHOTRANSFERASE SUBUNIT BETA 2"/>
    <property type="match status" value="1"/>
</dbReference>
<dbReference type="GO" id="GO:0009749">
    <property type="term" value="P:response to glucose"/>
    <property type="evidence" value="ECO:0007669"/>
    <property type="project" value="TreeGrafter"/>
</dbReference>
<evidence type="ECO:0000256" key="7">
    <source>
        <dbReference type="ARBA" id="ARBA00022842"/>
    </source>
</evidence>
<keyword evidence="7" id="KW-0460">Magnesium</keyword>
<name>X0V4C8_9ZZZZ</name>
<keyword evidence="4" id="KW-0808">Transferase</keyword>
<evidence type="ECO:0000256" key="5">
    <source>
        <dbReference type="ARBA" id="ARBA00022723"/>
    </source>
</evidence>
<evidence type="ECO:0000256" key="6">
    <source>
        <dbReference type="ARBA" id="ARBA00022777"/>
    </source>
</evidence>
<feature type="non-terminal residue" evidence="11">
    <location>
        <position position="250"/>
    </location>
</feature>
<gene>
    <name evidence="11" type="ORF">S01H1_33758</name>
</gene>
<keyword evidence="5" id="KW-0479">Metal-binding</keyword>
<dbReference type="InterPro" id="IPR000023">
    <property type="entry name" value="Phosphofructokinase_dom"/>
</dbReference>
<comment type="caution">
    <text evidence="11">The sequence shown here is derived from an EMBL/GenBank/DDBJ whole genome shotgun (WGS) entry which is preliminary data.</text>
</comment>
<evidence type="ECO:0000256" key="4">
    <source>
        <dbReference type="ARBA" id="ARBA00022679"/>
    </source>
</evidence>
<organism evidence="11">
    <name type="scientific">marine sediment metagenome</name>
    <dbReference type="NCBI Taxonomy" id="412755"/>
    <lineage>
        <taxon>unclassified sequences</taxon>
        <taxon>metagenomes</taxon>
        <taxon>ecological metagenomes</taxon>
    </lineage>
</organism>
<dbReference type="GO" id="GO:0006002">
    <property type="term" value="P:fructose 6-phosphate metabolic process"/>
    <property type="evidence" value="ECO:0007669"/>
    <property type="project" value="InterPro"/>
</dbReference>
<evidence type="ECO:0000313" key="11">
    <source>
        <dbReference type="EMBL" id="GAG13009.1"/>
    </source>
</evidence>
<proteinExistence type="predicted"/>
<evidence type="ECO:0000256" key="9">
    <source>
        <dbReference type="ARBA" id="ARBA00048072"/>
    </source>
</evidence>
<dbReference type="InterPro" id="IPR022953">
    <property type="entry name" value="ATP_PFK"/>
</dbReference>
<dbReference type="PANTHER" id="PTHR43650">
    <property type="entry name" value="PYROPHOSPHATE--FRUCTOSE 6-PHOSPHATE 1-PHOSPHOTRANSFERASE"/>
    <property type="match status" value="1"/>
</dbReference>
<keyword evidence="8" id="KW-0324">Glycolysis</keyword>
<dbReference type="GO" id="GO:0003872">
    <property type="term" value="F:6-phosphofructokinase activity"/>
    <property type="evidence" value="ECO:0007669"/>
    <property type="project" value="InterPro"/>
</dbReference>
<dbReference type="PRINTS" id="PR00476">
    <property type="entry name" value="PHFRCTKINASE"/>
</dbReference>
<reference evidence="11" key="1">
    <citation type="journal article" date="2014" name="Front. Microbiol.">
        <title>High frequency of phylogenetically diverse reductive dehalogenase-homologous genes in deep subseafloor sedimentary metagenomes.</title>
        <authorList>
            <person name="Kawai M."/>
            <person name="Futagami T."/>
            <person name="Toyoda A."/>
            <person name="Takaki Y."/>
            <person name="Nishi S."/>
            <person name="Hori S."/>
            <person name="Arai W."/>
            <person name="Tsubouchi T."/>
            <person name="Morono Y."/>
            <person name="Uchiyama I."/>
            <person name="Ito T."/>
            <person name="Fujiyama A."/>
            <person name="Inagaki F."/>
            <person name="Takami H."/>
        </authorList>
    </citation>
    <scope>NUCLEOTIDE SEQUENCE</scope>
    <source>
        <strain evidence="11">Expedition CK06-06</strain>
    </source>
</reference>
<evidence type="ECO:0000256" key="3">
    <source>
        <dbReference type="ARBA" id="ARBA00022490"/>
    </source>
</evidence>
<dbReference type="Gene3D" id="3.40.50.450">
    <property type="match status" value="1"/>
</dbReference>
<protein>
    <recommendedName>
        <fullName evidence="10">Phosphofructokinase domain-containing protein</fullName>
    </recommendedName>
</protein>
<dbReference type="Gene3D" id="3.40.50.460">
    <property type="entry name" value="Phosphofructokinase domain"/>
    <property type="match status" value="1"/>
</dbReference>
<comment type="cofactor">
    <cofactor evidence="1">
        <name>Mg(2+)</name>
        <dbReference type="ChEBI" id="CHEBI:18420"/>
    </cofactor>
</comment>
<evidence type="ECO:0000256" key="2">
    <source>
        <dbReference type="ARBA" id="ARBA00003138"/>
    </source>
</evidence>
<keyword evidence="3" id="KW-0963">Cytoplasm</keyword>
<dbReference type="SUPFAM" id="SSF53784">
    <property type="entry name" value="Phosphofructokinase"/>
    <property type="match status" value="1"/>
</dbReference>
<dbReference type="EMBL" id="BARS01020971">
    <property type="protein sequence ID" value="GAG13009.1"/>
    <property type="molecule type" value="Genomic_DNA"/>
</dbReference>
<dbReference type="AlphaFoldDB" id="X0V4C8"/>
<comment type="function">
    <text evidence="2">Catalyzes the phosphorylation of D-fructose 6-phosphate, the first committing step of glycolysis. Uses inorganic phosphate (PPi) as phosphoryl donor instead of ATP like common ATP-dependent phosphofructokinases (ATP-PFKs), which renders the reaction reversible, and can thus function both in glycolysis and gluconeogenesis. Consistently, PPi-PFK can replace the enzymes of both the forward (ATP-PFK) and reverse (fructose-bisphosphatase (FBPase)) reactions.</text>
</comment>
<evidence type="ECO:0000256" key="1">
    <source>
        <dbReference type="ARBA" id="ARBA00001946"/>
    </source>
</evidence>
<dbReference type="GO" id="GO:0046872">
    <property type="term" value="F:metal ion binding"/>
    <property type="evidence" value="ECO:0007669"/>
    <property type="project" value="UniProtKB-KW"/>
</dbReference>